<dbReference type="AlphaFoldDB" id="A0A386ZBE2"/>
<dbReference type="InterPro" id="IPR003018">
    <property type="entry name" value="GAF"/>
</dbReference>
<keyword evidence="3" id="KW-1185">Reference proteome</keyword>
<evidence type="ECO:0000313" key="2">
    <source>
        <dbReference type="EMBL" id="AYF74898.1"/>
    </source>
</evidence>
<accession>A0A386ZBE2</accession>
<organism evidence="2 3">
    <name type="scientific">Nocardia yunnanensis</name>
    <dbReference type="NCBI Taxonomy" id="2382165"/>
    <lineage>
        <taxon>Bacteria</taxon>
        <taxon>Bacillati</taxon>
        <taxon>Actinomycetota</taxon>
        <taxon>Actinomycetes</taxon>
        <taxon>Mycobacteriales</taxon>
        <taxon>Nocardiaceae</taxon>
        <taxon>Nocardia</taxon>
    </lineage>
</organism>
<feature type="domain" description="GAF" evidence="1">
    <location>
        <begin position="67"/>
        <end position="207"/>
    </location>
</feature>
<protein>
    <submittedName>
        <fullName evidence="2">GAF domain-containing protein</fullName>
    </submittedName>
</protein>
<gene>
    <name evidence="2" type="ORF">D7D52_14660</name>
</gene>
<evidence type="ECO:0000259" key="1">
    <source>
        <dbReference type="Pfam" id="PF13185"/>
    </source>
</evidence>
<dbReference type="Proteomes" id="UP000267164">
    <property type="component" value="Chromosome"/>
</dbReference>
<dbReference type="OrthoDB" id="4543954at2"/>
<dbReference type="EMBL" id="CP032568">
    <property type="protein sequence ID" value="AYF74898.1"/>
    <property type="molecule type" value="Genomic_DNA"/>
</dbReference>
<sequence length="356" mass="37513">MGSSWNPAHALKQVRAAHGAVAPSITGDTLKLTARAEHFADAVRFAVEQPDAMRRLHRLTARLCDGSTVDALLPRVLEAALMLSGADFGDVQLVDPATGALLLTTEAGFDDEFLEYFAVVDDTGSVCGRAAGAGQVAIFDVNADPGFAPHRDIAAAAGFRGVQSTPLLDYSGRVVAVVSTHFQNPWRPSEQQLRLLQLYCDFAGEAIARSMGANGTGFDPIGRAMVSALLAPDQMRLLGASTLADDGPGGDDAERPARWSFDPARDLTGAEAAFAASSDRLVRHLFGVGLQLHTLAAVFDQAAATPENIRAAGDAVAGVLEDLDMLTRDAGLAMLALVRDRATERSATRAGARPRR</sequence>
<reference evidence="2 3" key="1">
    <citation type="submission" date="2018-09" db="EMBL/GenBank/DDBJ databases">
        <title>Nocardia yunnanensis sp. nov., an actinomycete isolated from a soil sample.</title>
        <authorList>
            <person name="Zhang J."/>
        </authorList>
    </citation>
    <scope>NUCLEOTIDE SEQUENCE [LARGE SCALE GENOMIC DNA]</scope>
    <source>
        <strain evidence="2 3">CFHS0054</strain>
    </source>
</reference>
<evidence type="ECO:0000313" key="3">
    <source>
        <dbReference type="Proteomes" id="UP000267164"/>
    </source>
</evidence>
<dbReference type="Pfam" id="PF13185">
    <property type="entry name" value="GAF_2"/>
    <property type="match status" value="1"/>
</dbReference>
<proteinExistence type="predicted"/>
<dbReference type="RefSeq" id="WP_120736880.1">
    <property type="nucleotide sequence ID" value="NZ_CP032568.1"/>
</dbReference>
<name>A0A386ZBE2_9NOCA</name>
<dbReference type="Gene3D" id="3.30.450.40">
    <property type="match status" value="1"/>
</dbReference>
<dbReference type="SUPFAM" id="SSF55781">
    <property type="entry name" value="GAF domain-like"/>
    <property type="match status" value="1"/>
</dbReference>
<dbReference type="KEGG" id="nyu:D7D52_14660"/>
<dbReference type="InterPro" id="IPR029016">
    <property type="entry name" value="GAF-like_dom_sf"/>
</dbReference>